<organism evidence="4 5">
    <name type="scientific">Pseudomonas nicosulfuronedens</name>
    <dbReference type="NCBI Taxonomy" id="2571105"/>
    <lineage>
        <taxon>Bacteria</taxon>
        <taxon>Pseudomonadati</taxon>
        <taxon>Pseudomonadota</taxon>
        <taxon>Gammaproteobacteria</taxon>
        <taxon>Pseudomonadales</taxon>
        <taxon>Pseudomonadaceae</taxon>
        <taxon>Pseudomonas</taxon>
    </lineage>
</organism>
<feature type="region of interest" description="Disordered" evidence="2">
    <location>
        <begin position="86"/>
        <end position="113"/>
    </location>
</feature>
<dbReference type="GO" id="GO:0005524">
    <property type="term" value="F:ATP binding"/>
    <property type="evidence" value="ECO:0007669"/>
    <property type="project" value="UniProtKB-KW"/>
</dbReference>
<name>A0A5R9R8Q3_9PSED</name>
<reference evidence="4 5" key="1">
    <citation type="submission" date="2019-04" db="EMBL/GenBank/DDBJ databases">
        <authorList>
            <person name="Li M."/>
        </authorList>
    </citation>
    <scope>NUCLEOTIDE SEQUENCE [LARGE SCALE GENOMIC DNA]</scope>
    <source>
        <strain evidence="4 5">LAM1902</strain>
    </source>
</reference>
<accession>A0A5R9R8Q3</accession>
<dbReference type="Gene3D" id="3.40.50.300">
    <property type="entry name" value="P-loop containing nucleotide triphosphate hydrolases"/>
    <property type="match status" value="1"/>
</dbReference>
<dbReference type="SUPFAM" id="SSF52540">
    <property type="entry name" value="P-loop containing nucleoside triphosphate hydrolases"/>
    <property type="match status" value="1"/>
</dbReference>
<dbReference type="AlphaFoldDB" id="A0A5R9R8Q3"/>
<sequence>MKRPPRPGAQPGLEVAGHCPRRTSADGHPSGVAAGSGGVDVWANDRVDALLNLIGLSAFTQAYPSQLSGGMQQRVAIERALMPKPPIRLRNEPFGSREQLTRTVQHEGQRPQG</sequence>
<protein>
    <submittedName>
        <fullName evidence="4">ATP-binding cassette domain-containing protein</fullName>
    </submittedName>
</protein>
<dbReference type="PANTHER" id="PTHR42781">
    <property type="entry name" value="SPERMIDINE/PUTRESCINE IMPORT ATP-BINDING PROTEIN POTA"/>
    <property type="match status" value="1"/>
</dbReference>
<dbReference type="GO" id="GO:0016887">
    <property type="term" value="F:ATP hydrolysis activity"/>
    <property type="evidence" value="ECO:0007669"/>
    <property type="project" value="InterPro"/>
</dbReference>
<dbReference type="OrthoDB" id="9802264at2"/>
<gene>
    <name evidence="4" type="ORF">FAS41_07040</name>
</gene>
<feature type="compositionally biased region" description="Basic and acidic residues" evidence="2">
    <location>
        <begin position="104"/>
        <end position="113"/>
    </location>
</feature>
<dbReference type="Pfam" id="PF00005">
    <property type="entry name" value="ABC_tran"/>
    <property type="match status" value="1"/>
</dbReference>
<dbReference type="InterPro" id="IPR027417">
    <property type="entry name" value="P-loop_NTPase"/>
</dbReference>
<feature type="domain" description="ABC transporter" evidence="3">
    <location>
        <begin position="27"/>
        <end position="94"/>
    </location>
</feature>
<feature type="region of interest" description="Disordered" evidence="2">
    <location>
        <begin position="1"/>
        <end position="37"/>
    </location>
</feature>
<keyword evidence="1" id="KW-0813">Transport</keyword>
<dbReference type="RefSeq" id="WP_138520890.1">
    <property type="nucleotide sequence ID" value="NZ_JAOCBK010000008.1"/>
</dbReference>
<dbReference type="InterPro" id="IPR050093">
    <property type="entry name" value="ABC_SmlMolc_Importer"/>
</dbReference>
<dbReference type="EMBL" id="SWDV01000005">
    <property type="protein sequence ID" value="TLX79423.1"/>
    <property type="molecule type" value="Genomic_DNA"/>
</dbReference>
<evidence type="ECO:0000256" key="1">
    <source>
        <dbReference type="ARBA" id="ARBA00022448"/>
    </source>
</evidence>
<evidence type="ECO:0000256" key="2">
    <source>
        <dbReference type="SAM" id="MobiDB-lite"/>
    </source>
</evidence>
<evidence type="ECO:0000313" key="4">
    <source>
        <dbReference type="EMBL" id="TLX79423.1"/>
    </source>
</evidence>
<keyword evidence="4" id="KW-0547">Nucleotide-binding</keyword>
<keyword evidence="4" id="KW-0067">ATP-binding</keyword>
<keyword evidence="5" id="KW-1185">Reference proteome</keyword>
<evidence type="ECO:0000259" key="3">
    <source>
        <dbReference type="Pfam" id="PF00005"/>
    </source>
</evidence>
<dbReference type="InterPro" id="IPR003439">
    <property type="entry name" value="ABC_transporter-like_ATP-bd"/>
</dbReference>
<comment type="caution">
    <text evidence="4">The sequence shown here is derived from an EMBL/GenBank/DDBJ whole genome shotgun (WGS) entry which is preliminary data.</text>
</comment>
<dbReference type="Proteomes" id="UP000306635">
    <property type="component" value="Unassembled WGS sequence"/>
</dbReference>
<evidence type="ECO:0000313" key="5">
    <source>
        <dbReference type="Proteomes" id="UP000306635"/>
    </source>
</evidence>
<dbReference type="PANTHER" id="PTHR42781:SF8">
    <property type="entry name" value="BICARBONATE TRANSPORT ATP-BINDING PROTEIN CMPC"/>
    <property type="match status" value="1"/>
</dbReference>
<proteinExistence type="predicted"/>